<keyword evidence="6" id="KW-0282">Flagellum</keyword>
<sequence length="444" mass="47535">MADGILGLGSGQAASLNQDLIDKLKDAERKATVEPIETSIEDITLEKEVFTEIENKVSELLEAIKPFDLFVSGGVNAFDEKSATTSGTSVVFDAADVSALNKGVTTVEIVDLAQKDVYQTNAVDETTKDTVINAGNLEITVNGVLETFDTTNLTYDQLAEEINAKDGMNASVQLVGTDSYRIVIKSSESGVDNALTISGAAATTLGLDLAENHKLTAQNMDAIIDGVSYSVSSNDITVDGLKISAVEKGTSSINVVDDTTTVTTQMQNFVTLYNELVTTIDDATGADSPISNRSGLREIVNQIKDKLFGTYGANSDKSIFNYGFELNKSGTLSIDETDFNKAIEEDMAGLKELFIGVAENEGLGTQLKAVVDEMNFSGGILSIYENNMTSRESTLEEDKTKAEEALDAKYEQLALQFSSYGAIINQMEASFSGLKLMIQQSTAS</sequence>
<comment type="subunit">
    <text evidence="2 5">Homopentamer.</text>
</comment>
<comment type="similarity">
    <text evidence="1 5">Belongs to the FliD family.</text>
</comment>
<dbReference type="PANTHER" id="PTHR30288">
    <property type="entry name" value="FLAGELLAR CAP/ASSEMBLY PROTEIN FLID"/>
    <property type="match status" value="1"/>
</dbReference>
<reference evidence="6 7" key="1">
    <citation type="submission" date="2019-09" db="EMBL/GenBank/DDBJ databases">
        <title>Complete genome sequencing of four Arcobacter species reveals a diverse suite of mobile elements.</title>
        <authorList>
            <person name="Miller W.G."/>
            <person name="Yee E."/>
            <person name="Bono J.L."/>
        </authorList>
    </citation>
    <scope>NUCLEOTIDE SEQUENCE [LARGE SCALE GENOMIC DNA]</scope>
    <source>
        <strain evidence="6 7">LMG 26638</strain>
    </source>
</reference>
<keyword evidence="3" id="KW-0175">Coiled coil</keyword>
<dbReference type="KEGG" id="apai:APAC_2317"/>
<proteinExistence type="inferred from homology"/>
<gene>
    <name evidence="6" type="primary">fliD</name>
    <name evidence="6" type="ORF">APAC_2317</name>
</gene>
<dbReference type="RefSeq" id="WP_130234272.1">
    <property type="nucleotide sequence ID" value="NZ_BMEF01000009.1"/>
</dbReference>
<dbReference type="EMBL" id="CP035928">
    <property type="protein sequence ID" value="QEP35377.1"/>
    <property type="molecule type" value="Genomic_DNA"/>
</dbReference>
<dbReference type="GO" id="GO:0007155">
    <property type="term" value="P:cell adhesion"/>
    <property type="evidence" value="ECO:0007669"/>
    <property type="project" value="InterPro"/>
</dbReference>
<evidence type="ECO:0000256" key="3">
    <source>
        <dbReference type="ARBA" id="ARBA00023054"/>
    </source>
</evidence>
<evidence type="ECO:0000313" key="6">
    <source>
        <dbReference type="EMBL" id="QEP35377.1"/>
    </source>
</evidence>
<dbReference type="Proteomes" id="UP000322726">
    <property type="component" value="Chromosome"/>
</dbReference>
<evidence type="ECO:0000256" key="5">
    <source>
        <dbReference type="RuleBase" id="RU362066"/>
    </source>
</evidence>
<dbReference type="Pfam" id="PF02465">
    <property type="entry name" value="FliD_N"/>
    <property type="match status" value="1"/>
</dbReference>
<dbReference type="PANTHER" id="PTHR30288:SF0">
    <property type="entry name" value="FLAGELLAR HOOK-ASSOCIATED PROTEIN 2"/>
    <property type="match status" value="1"/>
</dbReference>
<reference evidence="7" key="2">
    <citation type="submission" date="2019-09" db="EMBL/GenBank/DDBJ databases">
        <title>Complete genome sequencing of four Arcobacter species reveals a diverse suite of mobile elements.</title>
        <authorList>
            <person name="On S.L.W."/>
            <person name="Miller W.G."/>
            <person name="Biggs P."/>
            <person name="Cornelius A."/>
            <person name="Vandamme P."/>
        </authorList>
    </citation>
    <scope>NUCLEOTIDE SEQUENCE [LARGE SCALE GENOMIC DNA]</scope>
    <source>
        <strain evidence="7">LMG 26638</strain>
    </source>
</reference>
<keyword evidence="4 5" id="KW-0975">Bacterial flagellum</keyword>
<comment type="subcellular location">
    <subcellularLocation>
        <location evidence="5">Secreted</location>
    </subcellularLocation>
    <subcellularLocation>
        <location evidence="5">Bacterial flagellum</location>
    </subcellularLocation>
</comment>
<organism evidence="6 7">
    <name type="scientific">Malaciobacter pacificus</name>
    <dbReference type="NCBI Taxonomy" id="1080223"/>
    <lineage>
        <taxon>Bacteria</taxon>
        <taxon>Pseudomonadati</taxon>
        <taxon>Campylobacterota</taxon>
        <taxon>Epsilonproteobacteria</taxon>
        <taxon>Campylobacterales</taxon>
        <taxon>Arcobacteraceae</taxon>
        <taxon>Malaciobacter</taxon>
    </lineage>
</organism>
<keyword evidence="7" id="KW-1185">Reference proteome</keyword>
<dbReference type="AlphaFoldDB" id="A0A5C2H8W6"/>
<keyword evidence="6" id="KW-0966">Cell projection</keyword>
<dbReference type="Pfam" id="PF07195">
    <property type="entry name" value="FliD_C"/>
    <property type="match status" value="1"/>
</dbReference>
<dbReference type="GO" id="GO:0005576">
    <property type="term" value="C:extracellular region"/>
    <property type="evidence" value="ECO:0007669"/>
    <property type="project" value="UniProtKB-SubCell"/>
</dbReference>
<dbReference type="OrthoDB" id="1530at2"/>
<dbReference type="GO" id="GO:0009421">
    <property type="term" value="C:bacterial-type flagellum filament cap"/>
    <property type="evidence" value="ECO:0007669"/>
    <property type="project" value="InterPro"/>
</dbReference>
<dbReference type="GO" id="GO:0009424">
    <property type="term" value="C:bacterial-type flagellum hook"/>
    <property type="evidence" value="ECO:0007669"/>
    <property type="project" value="UniProtKB-UniRule"/>
</dbReference>
<keyword evidence="5" id="KW-0964">Secreted</keyword>
<evidence type="ECO:0000256" key="1">
    <source>
        <dbReference type="ARBA" id="ARBA00009764"/>
    </source>
</evidence>
<name>A0A5C2H8W6_9BACT</name>
<keyword evidence="6" id="KW-0969">Cilium</keyword>
<evidence type="ECO:0000313" key="7">
    <source>
        <dbReference type="Proteomes" id="UP000322726"/>
    </source>
</evidence>
<dbReference type="InterPro" id="IPR003481">
    <property type="entry name" value="FliD_N"/>
</dbReference>
<comment type="function">
    <text evidence="5">Required for morphogenesis and for the elongation of the flagellar filament by facilitating polymerization of the flagellin monomers at the tip of growing filament. Forms a capping structure, which prevents flagellin subunits (transported through the central channel of the flagellum) from leaking out without polymerization at the distal end.</text>
</comment>
<dbReference type="GO" id="GO:0071973">
    <property type="term" value="P:bacterial-type flagellum-dependent cell motility"/>
    <property type="evidence" value="ECO:0007669"/>
    <property type="project" value="TreeGrafter"/>
</dbReference>
<dbReference type="InterPro" id="IPR010809">
    <property type="entry name" value="FliD_C"/>
</dbReference>
<reference evidence="6 7" key="3">
    <citation type="submission" date="2019-09" db="EMBL/GenBank/DDBJ databases">
        <title>Taxonomic note: a critical rebuttal of the proposed division of the genus Arcobacter into six genera, emended descriptions of Arcobacter anaerophilus and the genus Arcobacter, and an assessment of genus-level boundaries for Epsilonproteobacteria using in silico genomic comparator tools.</title>
        <authorList>
            <person name="On S.L.W."/>
            <person name="Miller W.G."/>
            <person name="Biggs P."/>
            <person name="Cornelius A."/>
            <person name="Vandamme P."/>
        </authorList>
    </citation>
    <scope>NUCLEOTIDE SEQUENCE [LARGE SCALE GENOMIC DNA]</scope>
    <source>
        <strain evidence="6 7">LMG 26638</strain>
    </source>
</reference>
<accession>A0A5C2H8W6</accession>
<dbReference type="InterPro" id="IPR040026">
    <property type="entry name" value="FliD"/>
</dbReference>
<protein>
    <recommendedName>
        <fullName evidence="5">Flagellar hook-associated protein 2</fullName>
        <shortName evidence="5">HAP2</shortName>
    </recommendedName>
    <alternativeName>
        <fullName evidence="5">Flagellar cap protein</fullName>
    </alternativeName>
</protein>
<evidence type="ECO:0000256" key="2">
    <source>
        <dbReference type="ARBA" id="ARBA00011255"/>
    </source>
</evidence>
<evidence type="ECO:0000256" key="4">
    <source>
        <dbReference type="ARBA" id="ARBA00023143"/>
    </source>
</evidence>